<dbReference type="EMBL" id="NMUH01009507">
    <property type="protein sequence ID" value="MQM20129.1"/>
    <property type="molecule type" value="Genomic_DNA"/>
</dbReference>
<accession>A0A843XKF4</accession>
<name>A0A843XKF4_COLES</name>
<dbReference type="AlphaFoldDB" id="A0A843XKF4"/>
<comment type="caution">
    <text evidence="1">The sequence shown here is derived from an EMBL/GenBank/DDBJ whole genome shotgun (WGS) entry which is preliminary data.</text>
</comment>
<sequence>MPGGSRLSNNQLIGIQSIISRATGFPYYLVVFQGSNLFVRALVGRACLVLAGLDVSYKPIVWRGFCCACPAYSPSAWHLRACPIQRLSLLPRTPILGSLLRECSGLRACSSWQPSWQTLERRGKRVLDSGAESFIELSWLVWDIKASWSSSRSRLVSPSSHWLTLRWFWSCVGRSGVRPQLGQAMVVRAFLWCSVAALSRSSGEVEAGARLASKGCGRRVILFVASGSGLVAVVVTTFSHDSASLLELSRCSVCHVASLVERYDTCLWLLVNLVLADCELW</sequence>
<reference evidence="1" key="1">
    <citation type="submission" date="2017-07" db="EMBL/GenBank/DDBJ databases">
        <title>Taro Niue Genome Assembly and Annotation.</title>
        <authorList>
            <person name="Atibalentja N."/>
            <person name="Keating K."/>
            <person name="Fields C.J."/>
        </authorList>
    </citation>
    <scope>NUCLEOTIDE SEQUENCE</scope>
    <source>
        <strain evidence="1">Niue_2</strain>
        <tissue evidence="1">Leaf</tissue>
    </source>
</reference>
<proteinExistence type="predicted"/>
<gene>
    <name evidence="1" type="ORF">Taro_053144</name>
</gene>
<organism evidence="1 2">
    <name type="scientific">Colocasia esculenta</name>
    <name type="common">Wild taro</name>
    <name type="synonym">Arum esculentum</name>
    <dbReference type="NCBI Taxonomy" id="4460"/>
    <lineage>
        <taxon>Eukaryota</taxon>
        <taxon>Viridiplantae</taxon>
        <taxon>Streptophyta</taxon>
        <taxon>Embryophyta</taxon>
        <taxon>Tracheophyta</taxon>
        <taxon>Spermatophyta</taxon>
        <taxon>Magnoliopsida</taxon>
        <taxon>Liliopsida</taxon>
        <taxon>Araceae</taxon>
        <taxon>Aroideae</taxon>
        <taxon>Colocasieae</taxon>
        <taxon>Colocasia</taxon>
    </lineage>
</organism>
<dbReference type="Proteomes" id="UP000652761">
    <property type="component" value="Unassembled WGS sequence"/>
</dbReference>
<protein>
    <submittedName>
        <fullName evidence="1">Uncharacterized protein</fullName>
    </submittedName>
</protein>
<keyword evidence="2" id="KW-1185">Reference proteome</keyword>
<evidence type="ECO:0000313" key="1">
    <source>
        <dbReference type="EMBL" id="MQM20129.1"/>
    </source>
</evidence>
<evidence type="ECO:0000313" key="2">
    <source>
        <dbReference type="Proteomes" id="UP000652761"/>
    </source>
</evidence>